<dbReference type="InterPro" id="IPR003598">
    <property type="entry name" value="Ig_sub2"/>
</dbReference>
<keyword evidence="4" id="KW-0812">Transmembrane</keyword>
<dbReference type="SUPFAM" id="SSF48726">
    <property type="entry name" value="Immunoglobulin"/>
    <property type="match status" value="6"/>
</dbReference>
<feature type="domain" description="Ig-like" evidence="6">
    <location>
        <begin position="226"/>
        <end position="318"/>
    </location>
</feature>
<feature type="domain" description="Fibronectin type-III" evidence="7">
    <location>
        <begin position="1008"/>
        <end position="1108"/>
    </location>
</feature>
<keyword evidence="5" id="KW-0732">Signal</keyword>
<evidence type="ECO:0000259" key="7">
    <source>
        <dbReference type="PROSITE" id="PS50853"/>
    </source>
</evidence>
<dbReference type="InterPro" id="IPR003599">
    <property type="entry name" value="Ig_sub"/>
</dbReference>
<keyword evidence="4" id="KW-1133">Transmembrane helix</keyword>
<gene>
    <name evidence="8" type="primary">DjLCAM</name>
</gene>
<evidence type="ECO:0000256" key="5">
    <source>
        <dbReference type="SAM" id="SignalP"/>
    </source>
</evidence>
<dbReference type="SMART" id="SM00408">
    <property type="entry name" value="IGc2"/>
    <property type="match status" value="5"/>
</dbReference>
<dbReference type="GO" id="GO:0016020">
    <property type="term" value="C:membrane"/>
    <property type="evidence" value="ECO:0007669"/>
    <property type="project" value="UniProtKB-SubCell"/>
</dbReference>
<dbReference type="SMART" id="SM00409">
    <property type="entry name" value="IG"/>
    <property type="match status" value="6"/>
</dbReference>
<dbReference type="EMBL" id="AB249990">
    <property type="protein sequence ID" value="BAE94191.1"/>
    <property type="molecule type" value="mRNA"/>
</dbReference>
<dbReference type="InterPro" id="IPR036116">
    <property type="entry name" value="FN3_sf"/>
</dbReference>
<evidence type="ECO:0000256" key="2">
    <source>
        <dbReference type="ARBA" id="ARBA00023157"/>
    </source>
</evidence>
<dbReference type="GO" id="GO:0098609">
    <property type="term" value="P:cell-cell adhesion"/>
    <property type="evidence" value="ECO:0007669"/>
    <property type="project" value="TreeGrafter"/>
</dbReference>
<feature type="domain" description="Ig-like" evidence="6">
    <location>
        <begin position="26"/>
        <end position="111"/>
    </location>
</feature>
<dbReference type="Pfam" id="PF13927">
    <property type="entry name" value="Ig_3"/>
    <property type="match status" value="3"/>
</dbReference>
<dbReference type="Pfam" id="PF00041">
    <property type="entry name" value="fn3"/>
    <property type="match status" value="2"/>
</dbReference>
<evidence type="ECO:0000256" key="4">
    <source>
        <dbReference type="SAM" id="Phobius"/>
    </source>
</evidence>
<accession>Q1JUB3</accession>
<feature type="domain" description="Ig-like" evidence="6">
    <location>
        <begin position="119"/>
        <end position="208"/>
    </location>
</feature>
<dbReference type="SUPFAM" id="SSF49265">
    <property type="entry name" value="Fibronectin type III"/>
    <property type="match status" value="3"/>
</dbReference>
<feature type="chain" id="PRO_5004192495" evidence="5">
    <location>
        <begin position="22"/>
        <end position="1351"/>
    </location>
</feature>
<reference evidence="8" key="1">
    <citation type="journal article" date="2006" name="Genes Cells">
        <title>Structure and function of primitive immunoglobulin superfamily neural cell adhesion molecules: a lesson from studies on planarian.</title>
        <authorList>
            <person name="Fusaoka E."/>
            <person name="Inoue T."/>
            <person name="Mineta K."/>
            <person name="Agata K."/>
            <person name="Takeuchi K."/>
        </authorList>
    </citation>
    <scope>NUCLEOTIDE SEQUENCE</scope>
    <source>
        <strain evidence="8">GI</strain>
    </source>
</reference>
<dbReference type="PANTHER" id="PTHR44170:SF6">
    <property type="entry name" value="CONTACTIN"/>
    <property type="match status" value="1"/>
</dbReference>
<feature type="region of interest" description="Disordered" evidence="3">
    <location>
        <begin position="1312"/>
        <end position="1351"/>
    </location>
</feature>
<feature type="domain" description="Ig-like" evidence="6">
    <location>
        <begin position="323"/>
        <end position="398"/>
    </location>
</feature>
<feature type="compositionally biased region" description="Basic residues" evidence="3">
    <location>
        <begin position="1327"/>
        <end position="1337"/>
    </location>
</feature>
<dbReference type="PROSITE" id="PS50853">
    <property type="entry name" value="FN3"/>
    <property type="match status" value="3"/>
</dbReference>
<feature type="transmembrane region" description="Helical" evidence="4">
    <location>
        <begin position="1214"/>
        <end position="1236"/>
    </location>
</feature>
<proteinExistence type="evidence at transcript level"/>
<feature type="domain" description="Ig-like" evidence="6">
    <location>
        <begin position="506"/>
        <end position="598"/>
    </location>
</feature>
<feature type="domain" description="Ig-like" evidence="6">
    <location>
        <begin position="416"/>
        <end position="495"/>
    </location>
</feature>
<keyword evidence="1" id="KW-0677">Repeat</keyword>
<dbReference type="Gene3D" id="2.60.40.10">
    <property type="entry name" value="Immunoglobulins"/>
    <property type="match status" value="10"/>
</dbReference>
<evidence type="ECO:0000256" key="1">
    <source>
        <dbReference type="ARBA" id="ARBA00022737"/>
    </source>
</evidence>
<evidence type="ECO:0000313" key="8">
    <source>
        <dbReference type="EMBL" id="BAE94191.1"/>
    </source>
</evidence>
<dbReference type="InterPro" id="IPR013098">
    <property type="entry name" value="Ig_I-set"/>
</dbReference>
<organism evidence="8">
    <name type="scientific">Dugesia japonica</name>
    <name type="common">Planarian</name>
    <dbReference type="NCBI Taxonomy" id="6161"/>
    <lineage>
        <taxon>Eukaryota</taxon>
        <taxon>Metazoa</taxon>
        <taxon>Spiralia</taxon>
        <taxon>Lophotrochozoa</taxon>
        <taxon>Platyhelminthes</taxon>
        <taxon>Rhabditophora</taxon>
        <taxon>Seriata</taxon>
        <taxon>Tricladida</taxon>
        <taxon>Continenticola</taxon>
        <taxon>Geoplanoidea</taxon>
        <taxon>Dugesiidae</taxon>
        <taxon>Dugesia</taxon>
    </lineage>
</organism>
<name>Q1JUB3_DUGJA</name>
<evidence type="ECO:0000259" key="6">
    <source>
        <dbReference type="PROSITE" id="PS50835"/>
    </source>
</evidence>
<dbReference type="CDD" id="cd00096">
    <property type="entry name" value="Ig"/>
    <property type="match status" value="1"/>
</dbReference>
<keyword evidence="4" id="KW-0472">Membrane</keyword>
<feature type="domain" description="Fibronectin type-III" evidence="7">
    <location>
        <begin position="1110"/>
        <end position="1203"/>
    </location>
</feature>
<keyword evidence="2" id="KW-1015">Disulfide bond</keyword>
<protein>
    <submittedName>
        <fullName evidence="8">L1-like cell adhesion molecule</fullName>
    </submittedName>
</protein>
<feature type="signal peptide" evidence="5">
    <location>
        <begin position="1"/>
        <end position="21"/>
    </location>
</feature>
<dbReference type="PROSITE" id="PS50835">
    <property type="entry name" value="IG_LIKE"/>
    <property type="match status" value="6"/>
</dbReference>
<dbReference type="CDD" id="cd00063">
    <property type="entry name" value="FN3"/>
    <property type="match status" value="3"/>
</dbReference>
<dbReference type="InterPro" id="IPR003961">
    <property type="entry name" value="FN3_dom"/>
</dbReference>
<dbReference type="SMART" id="SM00060">
    <property type="entry name" value="FN3"/>
    <property type="match status" value="4"/>
</dbReference>
<dbReference type="PANTHER" id="PTHR44170">
    <property type="entry name" value="PROTEIN SIDEKICK"/>
    <property type="match status" value="1"/>
</dbReference>
<feature type="region of interest" description="Disordered" evidence="3">
    <location>
        <begin position="1276"/>
        <end position="1295"/>
    </location>
</feature>
<evidence type="ECO:0000256" key="3">
    <source>
        <dbReference type="SAM" id="MobiDB-lite"/>
    </source>
</evidence>
<feature type="domain" description="Fibronectin type-III" evidence="7">
    <location>
        <begin position="605"/>
        <end position="709"/>
    </location>
</feature>
<dbReference type="Pfam" id="PF07679">
    <property type="entry name" value="I-set"/>
    <property type="match status" value="2"/>
</dbReference>
<dbReference type="InterPro" id="IPR007110">
    <property type="entry name" value="Ig-like_dom"/>
</dbReference>
<dbReference type="InterPro" id="IPR036179">
    <property type="entry name" value="Ig-like_dom_sf"/>
</dbReference>
<dbReference type="InterPro" id="IPR013783">
    <property type="entry name" value="Ig-like_fold"/>
</dbReference>
<sequence length="1351" mass="151452">MISFHIILFCCGFLMFTPGDCVYYPPSFVYQPNKNEVYQNLEALMLRCVATGSPSPTYTWLKNNKVFDFSINVGRYTKWPNEGTMILALPNDDDDGIYQCIAENSHGKAYSIKSNVRRAEIQNFKNKDPEKITARQGEYLLLKCEVPVCFPPPIVVWQKIKNGIAELIKESSKYVMDIDGNLYITGLTMEDDQAKFSCTVYNQRMRMTKSDKEHWITVIPGQSNLPVVLRFRSLQPMNGRVGDKLVLRCILSGYPSPNYKWTVKGQDKSILERPNFITDAGGAILIINPVTTADQDTFQCTGENAVSNIPIVIDFQVNVEMTPILTTKLSDANVPYNGSHVFSCEAIGRPNPVITWTVNGVGLDTYLNGQNKRKIGNTIYLTNLLPGDHAVFQCNASNYIGYDYSNGYINVLRDKPEFINGPQATLIKAENKPATINCQAFSAPKAIVTWTKDGFPINGGRYMIQDNGDLLITKLITADSGTYTCTATNLYGSISGTCVVFVRQRTELMIRPINTWVYFGQEVKFVCTAKTDRLETQNLKIVWYKDNSPITIGPYERTNTNLQDNSLIIMGAQTTDTGIYTCNATNGLDFDVAYATLIVQGKPHTPIDIKADCSRFANNREAVVSWNPGADNYAPIVMYLVEYSTQFDRKGWYEVQKVTKITGSTGETVDVKVAMQPFIQYQFRVRAINRVGVSEPSDVTLNPCSLPPTIPNKNPKEVFVYGTAKDNLVIQWTPMTYVEHCAPKLVYHITVICITCQSIPKNATNTTFISDWDQNIVTYYNFQLGSVTYDMESFQQFKVTIQAKNEIGLSSGNITVGYGYSGDDSPVITSAQLAMTAGAPGKGYVPLSWTILSQAEVKSSMKGFFRGYRIEWCLASLSDLECDVSTQYQDVILVAQNLPVLYGNKRRKRSVDENDENELNEVKYKYDTKYRQVIPDNLDSPMNFQVLSRRKRAVLTNPDQWNYGQNFTAKLTLIPGNTAIKIWLRALNAIYASTRSDPPIQITTFEDTPGPVIDFNVLTLSINHVVLQWKSPTETNGIITGYRLAWREINGLELGYMTTYPDLTDPNQLQFQMSGLKAQTNYRILIWALTSQGAGIESFIDIQTQPAHIAPNAPMFTVNSVVNNTVNITFSPSDTGVKGSVFYAQYRKVGQYRWDESEPQYIKSWIYIINLANDTTYELRMVATNGAGMATPSITGTFRTQGKLDPTRPIGSNAIWIVMVIIIIIFCILLFVFVLWKREKRMDEITGKPVQESQMLGQSKVYDSIKQPLMNPSDLGTSVLSGPVSQPIQSESVNENGSIIENSQSLSDALIQDSDDLPPVSYEPNPRVKKHKSRKPKPVKEDSAEEDDAII</sequence>